<name>A0ABQ7E9E9_BRACR</name>
<sequence>MLIVPHSCSDGILEYEMNCKGTSKPFSKVRATLTSEMKEKGVEAVKGFMINFLKHKMFDSGTCFGASSHAHLN</sequence>
<evidence type="ECO:0008006" key="3">
    <source>
        <dbReference type="Google" id="ProtNLM"/>
    </source>
</evidence>
<protein>
    <recommendedName>
        <fullName evidence="3">Bet v I/Major latex protein domain-containing protein</fullName>
    </recommendedName>
</protein>
<keyword evidence="2" id="KW-1185">Reference proteome</keyword>
<organism evidence="1 2">
    <name type="scientific">Brassica cretica</name>
    <name type="common">Mustard</name>
    <dbReference type="NCBI Taxonomy" id="69181"/>
    <lineage>
        <taxon>Eukaryota</taxon>
        <taxon>Viridiplantae</taxon>
        <taxon>Streptophyta</taxon>
        <taxon>Embryophyta</taxon>
        <taxon>Tracheophyta</taxon>
        <taxon>Spermatophyta</taxon>
        <taxon>Magnoliopsida</taxon>
        <taxon>eudicotyledons</taxon>
        <taxon>Gunneridae</taxon>
        <taxon>Pentapetalae</taxon>
        <taxon>rosids</taxon>
        <taxon>malvids</taxon>
        <taxon>Brassicales</taxon>
        <taxon>Brassicaceae</taxon>
        <taxon>Brassiceae</taxon>
        <taxon>Brassica</taxon>
    </lineage>
</organism>
<reference evidence="1 2" key="1">
    <citation type="journal article" date="2020" name="BMC Genomics">
        <title>Intraspecific diversification of the crop wild relative Brassica cretica Lam. using demographic model selection.</title>
        <authorList>
            <person name="Kioukis A."/>
            <person name="Michalopoulou V.A."/>
            <person name="Briers L."/>
            <person name="Pirintsos S."/>
            <person name="Studholme D.J."/>
            <person name="Pavlidis P."/>
            <person name="Sarris P.F."/>
        </authorList>
    </citation>
    <scope>NUCLEOTIDE SEQUENCE [LARGE SCALE GENOMIC DNA]</scope>
    <source>
        <strain evidence="2">cv. PFS-1207/04</strain>
    </source>
</reference>
<accession>A0ABQ7E9E9</accession>
<dbReference type="Proteomes" id="UP000266723">
    <property type="component" value="Unassembled WGS sequence"/>
</dbReference>
<gene>
    <name evidence="1" type="ORF">DY000_02021431</name>
</gene>
<proteinExistence type="predicted"/>
<evidence type="ECO:0000313" key="1">
    <source>
        <dbReference type="EMBL" id="KAF3593833.1"/>
    </source>
</evidence>
<comment type="caution">
    <text evidence="1">The sequence shown here is derived from an EMBL/GenBank/DDBJ whole genome shotgun (WGS) entry which is preliminary data.</text>
</comment>
<evidence type="ECO:0000313" key="2">
    <source>
        <dbReference type="Proteomes" id="UP000266723"/>
    </source>
</evidence>
<dbReference type="EMBL" id="QGKV02000299">
    <property type="protein sequence ID" value="KAF3593833.1"/>
    <property type="molecule type" value="Genomic_DNA"/>
</dbReference>